<proteinExistence type="predicted"/>
<evidence type="ECO:0000313" key="1">
    <source>
        <dbReference type="EMBL" id="QHU15545.1"/>
    </source>
</evidence>
<dbReference type="AlphaFoldDB" id="A0A6C0KC08"/>
<dbReference type="EMBL" id="MN740866">
    <property type="protein sequence ID" value="QHU15545.1"/>
    <property type="molecule type" value="Genomic_DNA"/>
</dbReference>
<name>A0A6C0KC08_9ZZZZ</name>
<protein>
    <submittedName>
        <fullName evidence="1">Uncharacterized protein</fullName>
    </submittedName>
</protein>
<reference evidence="1" key="1">
    <citation type="journal article" date="2020" name="Nature">
        <title>Giant virus diversity and host interactions through global metagenomics.</title>
        <authorList>
            <person name="Schulz F."/>
            <person name="Roux S."/>
            <person name="Paez-Espino D."/>
            <person name="Jungbluth S."/>
            <person name="Walsh D.A."/>
            <person name="Denef V.J."/>
            <person name="McMahon K.D."/>
            <person name="Konstantinidis K.T."/>
            <person name="Eloe-Fadrosh E.A."/>
            <person name="Kyrpides N.C."/>
            <person name="Woyke T."/>
        </authorList>
    </citation>
    <scope>NUCLEOTIDE SEQUENCE</scope>
    <source>
        <strain evidence="1">GVMAG-S-3300002307-41</strain>
    </source>
</reference>
<organism evidence="1">
    <name type="scientific">viral metagenome</name>
    <dbReference type="NCBI Taxonomy" id="1070528"/>
    <lineage>
        <taxon>unclassified sequences</taxon>
        <taxon>metagenomes</taxon>
        <taxon>organismal metagenomes</taxon>
    </lineage>
</organism>
<sequence length="89" mass="9332">MSINSLSVGLLANKQTGSVKGSPSDASLITSMRRAAVNVQFQYAATSGNTVPANNKKVLTDQPNTRGFADSPYISAVGRGLSKNFLKTL</sequence>
<accession>A0A6C0KC08</accession>